<proteinExistence type="inferred from homology"/>
<dbReference type="EMBL" id="CP042239">
    <property type="protein sequence ID" value="QDX25787.1"/>
    <property type="molecule type" value="Genomic_DNA"/>
</dbReference>
<dbReference type="AlphaFoldDB" id="A0A518REB0"/>
<dbReference type="GO" id="GO:0003774">
    <property type="term" value="F:cytoskeletal motor activity"/>
    <property type="evidence" value="ECO:0007669"/>
    <property type="project" value="InterPro"/>
</dbReference>
<dbReference type="KEGG" id="ssua:FPZ54_06975"/>
<evidence type="ECO:0000313" key="3">
    <source>
        <dbReference type="EMBL" id="QDX25787.1"/>
    </source>
</evidence>
<keyword evidence="4" id="KW-1185">Reference proteome</keyword>
<feature type="domain" description="Flagellar motor switch protein FliN-like C-terminal" evidence="2">
    <location>
        <begin position="10"/>
        <end position="79"/>
    </location>
</feature>
<gene>
    <name evidence="3" type="ORF">FPZ54_06975</name>
</gene>
<evidence type="ECO:0000259" key="2">
    <source>
        <dbReference type="Pfam" id="PF01052"/>
    </source>
</evidence>
<dbReference type="GO" id="GO:0009425">
    <property type="term" value="C:bacterial-type flagellum basal body"/>
    <property type="evidence" value="ECO:0007669"/>
    <property type="project" value="InterPro"/>
</dbReference>
<accession>A0A518REB0</accession>
<dbReference type="GO" id="GO:0071973">
    <property type="term" value="P:bacterial-type flagellum-dependent cell motility"/>
    <property type="evidence" value="ECO:0007669"/>
    <property type="project" value="InterPro"/>
</dbReference>
<dbReference type="GO" id="GO:0006935">
    <property type="term" value="P:chemotaxis"/>
    <property type="evidence" value="ECO:0007669"/>
    <property type="project" value="InterPro"/>
</dbReference>
<comment type="similarity">
    <text evidence="1">Belongs to the FliN/MopA/SpaO family.</text>
</comment>
<dbReference type="SUPFAM" id="SSF101801">
    <property type="entry name" value="Surface presentation of antigens (SPOA)"/>
    <property type="match status" value="1"/>
</dbReference>
<dbReference type="Proteomes" id="UP000318055">
    <property type="component" value="Chromosome"/>
</dbReference>
<dbReference type="InterPro" id="IPR001172">
    <property type="entry name" value="FliN_T3SS_HrcQb"/>
</dbReference>
<reference evidence="3 4" key="1">
    <citation type="submission" date="2019-07" db="EMBL/GenBank/DDBJ databases">
        <title>Sphingomonas alkalisoli sp. nov., isolated from rhizosphere soil of Suaedae salsa.</title>
        <authorList>
            <person name="Zhang H."/>
            <person name="Xu L."/>
            <person name="Zhang J.-X."/>
            <person name="Sun J.-Q."/>
        </authorList>
    </citation>
    <scope>NUCLEOTIDE SEQUENCE [LARGE SCALE GENOMIC DNA]</scope>
    <source>
        <strain evidence="3 4">XS-10</strain>
    </source>
</reference>
<dbReference type="OrthoDB" id="7433116at2"/>
<dbReference type="Gene3D" id="2.30.330.10">
    <property type="entry name" value="SpoA-like"/>
    <property type="match status" value="1"/>
</dbReference>
<dbReference type="InterPro" id="IPR001543">
    <property type="entry name" value="FliN-like_C"/>
</dbReference>
<name>A0A518REB0_9SPHN</name>
<keyword evidence="3" id="KW-0969">Cilium</keyword>
<dbReference type="RefSeq" id="WP_145845998.1">
    <property type="nucleotide sequence ID" value="NZ_CP042239.1"/>
</dbReference>
<keyword evidence="3" id="KW-0282">Flagellum</keyword>
<dbReference type="Pfam" id="PF01052">
    <property type="entry name" value="FliMN_C"/>
    <property type="match status" value="1"/>
</dbReference>
<dbReference type="PRINTS" id="PR00956">
    <property type="entry name" value="FLGMOTORFLIN"/>
</dbReference>
<protein>
    <submittedName>
        <fullName evidence="3">FliM/FliN family flagellar motor switch protein</fullName>
    </submittedName>
</protein>
<evidence type="ECO:0000256" key="1">
    <source>
        <dbReference type="ARBA" id="ARBA00009226"/>
    </source>
</evidence>
<dbReference type="InterPro" id="IPR036429">
    <property type="entry name" value="SpoA-like_sf"/>
</dbReference>
<evidence type="ECO:0000313" key="4">
    <source>
        <dbReference type="Proteomes" id="UP000318055"/>
    </source>
</evidence>
<organism evidence="3 4">
    <name type="scientific">Sphingomonas suaedae</name>
    <dbReference type="NCBI Taxonomy" id="2599297"/>
    <lineage>
        <taxon>Bacteria</taxon>
        <taxon>Pseudomonadati</taxon>
        <taxon>Pseudomonadota</taxon>
        <taxon>Alphaproteobacteria</taxon>
        <taxon>Sphingomonadales</taxon>
        <taxon>Sphingomonadaceae</taxon>
        <taxon>Sphingomonas</taxon>
    </lineage>
</organism>
<keyword evidence="3" id="KW-0966">Cell projection</keyword>
<sequence length="85" mass="9123">MTNTQGTAVLNDIMVELSIVLGSTRLPIRQVLKMSRGAIVAFDSSDADPTLVYVNETLVAKGRVIVNGEHMSLEISEVLPGRIVA</sequence>